<name>A0A922LA65_DERFA</name>
<keyword evidence="2" id="KW-1185">Reference proteome</keyword>
<evidence type="ECO:0000313" key="1">
    <source>
        <dbReference type="EMBL" id="KAH9529136.1"/>
    </source>
</evidence>
<evidence type="ECO:0000313" key="2">
    <source>
        <dbReference type="Proteomes" id="UP000790347"/>
    </source>
</evidence>
<reference evidence="1" key="2">
    <citation type="journal article" date="2022" name="Res Sq">
        <title>Comparative Genomics Reveals Insights into the Divergent Evolution of Astigmatic Mites and Household Pest Adaptations.</title>
        <authorList>
            <person name="Xiong Q."/>
            <person name="Wan A.T.-Y."/>
            <person name="Liu X.-Y."/>
            <person name="Fung C.S.-H."/>
            <person name="Xiao X."/>
            <person name="Malainual N."/>
            <person name="Hou J."/>
            <person name="Wang L."/>
            <person name="Wang M."/>
            <person name="Yang K."/>
            <person name="Cui Y."/>
            <person name="Leung E."/>
            <person name="Nong W."/>
            <person name="Shin S.-K."/>
            <person name="Au S."/>
            <person name="Jeong K.Y."/>
            <person name="Chew F.T."/>
            <person name="Hui J."/>
            <person name="Leung T.F."/>
            <person name="Tungtrongchitr A."/>
            <person name="Zhong N."/>
            <person name="Liu Z."/>
            <person name="Tsui S."/>
        </authorList>
    </citation>
    <scope>NUCLEOTIDE SEQUENCE</scope>
    <source>
        <strain evidence="1">Derf</strain>
        <tissue evidence="1">Whole organism</tissue>
    </source>
</reference>
<dbReference type="Proteomes" id="UP000790347">
    <property type="component" value="Unassembled WGS sequence"/>
</dbReference>
<sequence>MMKILTLLSIIESNNKSAQLFLINGNYKCYRMMAPHLTKTLSAMANTPQFSMIIANGIKSQDLQNNNLFTSL</sequence>
<proteinExistence type="predicted"/>
<gene>
    <name evidence="1" type="ORF">DERF_003038</name>
</gene>
<protein>
    <submittedName>
        <fullName evidence="1">Uncharacterized protein</fullName>
    </submittedName>
</protein>
<organism evidence="1 2">
    <name type="scientific">Dermatophagoides farinae</name>
    <name type="common">American house dust mite</name>
    <dbReference type="NCBI Taxonomy" id="6954"/>
    <lineage>
        <taxon>Eukaryota</taxon>
        <taxon>Metazoa</taxon>
        <taxon>Ecdysozoa</taxon>
        <taxon>Arthropoda</taxon>
        <taxon>Chelicerata</taxon>
        <taxon>Arachnida</taxon>
        <taxon>Acari</taxon>
        <taxon>Acariformes</taxon>
        <taxon>Sarcoptiformes</taxon>
        <taxon>Astigmata</taxon>
        <taxon>Psoroptidia</taxon>
        <taxon>Analgoidea</taxon>
        <taxon>Pyroglyphidae</taxon>
        <taxon>Dermatophagoidinae</taxon>
        <taxon>Dermatophagoides</taxon>
    </lineage>
</organism>
<reference evidence="1" key="1">
    <citation type="submission" date="2013-05" db="EMBL/GenBank/DDBJ databases">
        <authorList>
            <person name="Yim A.K.Y."/>
            <person name="Chan T.F."/>
            <person name="Ji K.M."/>
            <person name="Liu X.Y."/>
            <person name="Zhou J.W."/>
            <person name="Li R.Q."/>
            <person name="Yang K.Y."/>
            <person name="Li J."/>
            <person name="Li M."/>
            <person name="Law P.T.W."/>
            <person name="Wu Y.L."/>
            <person name="Cai Z.L."/>
            <person name="Qin H."/>
            <person name="Bao Y."/>
            <person name="Leung R.K.K."/>
            <person name="Ng P.K.S."/>
            <person name="Zou J."/>
            <person name="Zhong X.J."/>
            <person name="Ran P.X."/>
            <person name="Zhong N.S."/>
            <person name="Liu Z.G."/>
            <person name="Tsui S.K.W."/>
        </authorList>
    </citation>
    <scope>NUCLEOTIDE SEQUENCE</scope>
    <source>
        <strain evidence="1">Derf</strain>
        <tissue evidence="1">Whole organism</tissue>
    </source>
</reference>
<dbReference type="AlphaFoldDB" id="A0A922LA65"/>
<accession>A0A922LA65</accession>
<comment type="caution">
    <text evidence="1">The sequence shown here is derived from an EMBL/GenBank/DDBJ whole genome shotgun (WGS) entry which is preliminary data.</text>
</comment>
<dbReference type="EMBL" id="ASGP02000001">
    <property type="protein sequence ID" value="KAH9529136.1"/>
    <property type="molecule type" value="Genomic_DNA"/>
</dbReference>